<dbReference type="Pfam" id="PF00155">
    <property type="entry name" value="Aminotran_1_2"/>
    <property type="match status" value="1"/>
</dbReference>
<feature type="domain" description="Aminotransferase class I/classII large" evidence="10">
    <location>
        <begin position="25"/>
        <end position="361"/>
    </location>
</feature>
<dbReference type="InterPro" id="IPR004839">
    <property type="entry name" value="Aminotransferase_I/II_large"/>
</dbReference>
<evidence type="ECO:0000313" key="12">
    <source>
        <dbReference type="Proteomes" id="UP001232445"/>
    </source>
</evidence>
<dbReference type="EC" id="4.1.1.81" evidence="4"/>
<keyword evidence="12" id="KW-1185">Reference proteome</keyword>
<name>A0ABU0CPM4_9BACI</name>
<comment type="catalytic activity">
    <reaction evidence="9">
        <text>O-phospho-L-threonine + H(+) = (R)-1-aminopropan-2-yl phosphate + CO2</text>
        <dbReference type="Rhea" id="RHEA:11492"/>
        <dbReference type="ChEBI" id="CHEBI:15378"/>
        <dbReference type="ChEBI" id="CHEBI:16526"/>
        <dbReference type="ChEBI" id="CHEBI:58563"/>
        <dbReference type="ChEBI" id="CHEBI:58675"/>
        <dbReference type="EC" id="4.1.1.81"/>
    </reaction>
</comment>
<evidence type="ECO:0000256" key="8">
    <source>
        <dbReference type="ARBA" id="ARBA00029996"/>
    </source>
</evidence>
<evidence type="ECO:0000256" key="7">
    <source>
        <dbReference type="ARBA" id="ARBA00023239"/>
    </source>
</evidence>
<dbReference type="Gene3D" id="3.40.640.10">
    <property type="entry name" value="Type I PLP-dependent aspartate aminotransferase-like (Major domain)"/>
    <property type="match status" value="1"/>
</dbReference>
<reference evidence="11 12" key="1">
    <citation type="submission" date="2023-07" db="EMBL/GenBank/DDBJ databases">
        <title>Genomic Encyclopedia of Type Strains, Phase IV (KMG-IV): sequencing the most valuable type-strain genomes for metagenomic binning, comparative biology and taxonomic classification.</title>
        <authorList>
            <person name="Goeker M."/>
        </authorList>
    </citation>
    <scope>NUCLEOTIDE SEQUENCE [LARGE SCALE GENOMIC DNA]</scope>
    <source>
        <strain evidence="11 12">DSM 17740</strain>
    </source>
</reference>
<gene>
    <name evidence="11" type="ORF">J2S00_001123</name>
</gene>
<dbReference type="Proteomes" id="UP001232445">
    <property type="component" value="Unassembled WGS sequence"/>
</dbReference>
<evidence type="ECO:0000256" key="6">
    <source>
        <dbReference type="ARBA" id="ARBA00022898"/>
    </source>
</evidence>
<organism evidence="11 12">
    <name type="scientific">Caldalkalibacillus uzonensis</name>
    <dbReference type="NCBI Taxonomy" id="353224"/>
    <lineage>
        <taxon>Bacteria</taxon>
        <taxon>Bacillati</taxon>
        <taxon>Bacillota</taxon>
        <taxon>Bacilli</taxon>
        <taxon>Bacillales</taxon>
        <taxon>Bacillaceae</taxon>
        <taxon>Caldalkalibacillus</taxon>
    </lineage>
</organism>
<evidence type="ECO:0000256" key="3">
    <source>
        <dbReference type="ARBA" id="ARBA00004953"/>
    </source>
</evidence>
<proteinExistence type="predicted"/>
<evidence type="ECO:0000256" key="2">
    <source>
        <dbReference type="ARBA" id="ARBA00003444"/>
    </source>
</evidence>
<evidence type="ECO:0000259" key="10">
    <source>
        <dbReference type="Pfam" id="PF00155"/>
    </source>
</evidence>
<evidence type="ECO:0000256" key="4">
    <source>
        <dbReference type="ARBA" id="ARBA00012285"/>
    </source>
</evidence>
<dbReference type="InterPro" id="IPR015421">
    <property type="entry name" value="PyrdxlP-dep_Trfase_major"/>
</dbReference>
<comment type="pathway">
    <text evidence="3">Cofactor biosynthesis; adenosylcobalamin biosynthesis.</text>
</comment>
<accession>A0ABU0CPM4</accession>
<evidence type="ECO:0000256" key="5">
    <source>
        <dbReference type="ARBA" id="ARBA00022573"/>
    </source>
</evidence>
<comment type="function">
    <text evidence="2">Decarboxylates L-threonine-O-3-phosphate to yield (R)-1-amino-2-propanol O-2-phosphate, the precursor for the linkage between the nucleotide loop and the corrin ring in cobalamin.</text>
</comment>
<evidence type="ECO:0000256" key="1">
    <source>
        <dbReference type="ARBA" id="ARBA00001933"/>
    </source>
</evidence>
<dbReference type="InterPro" id="IPR005860">
    <property type="entry name" value="CobD"/>
</dbReference>
<evidence type="ECO:0000256" key="9">
    <source>
        <dbReference type="ARBA" id="ARBA00048531"/>
    </source>
</evidence>
<dbReference type="InterPro" id="IPR015424">
    <property type="entry name" value="PyrdxlP-dep_Trfase"/>
</dbReference>
<dbReference type="CDD" id="cd00609">
    <property type="entry name" value="AAT_like"/>
    <property type="match status" value="1"/>
</dbReference>
<protein>
    <recommendedName>
        <fullName evidence="4">threonine-phosphate decarboxylase</fullName>
        <ecNumber evidence="4">4.1.1.81</ecNumber>
    </recommendedName>
    <alternativeName>
        <fullName evidence="8">L-threonine-O-3-phosphate decarboxylase</fullName>
    </alternativeName>
</protein>
<dbReference type="PANTHER" id="PTHR42885">
    <property type="entry name" value="HISTIDINOL-PHOSPHATE AMINOTRANSFERASE-RELATED"/>
    <property type="match status" value="1"/>
</dbReference>
<dbReference type="PANTHER" id="PTHR42885:SF1">
    <property type="entry name" value="THREONINE-PHOSPHATE DECARBOXYLASE"/>
    <property type="match status" value="1"/>
</dbReference>
<dbReference type="NCBIfam" id="TIGR01140">
    <property type="entry name" value="L_thr_O3P_dcar"/>
    <property type="match status" value="1"/>
</dbReference>
<dbReference type="GO" id="GO:0048472">
    <property type="term" value="F:threonine-phosphate decarboxylase activity"/>
    <property type="evidence" value="ECO:0007669"/>
    <property type="project" value="UniProtKB-EC"/>
</dbReference>
<sequence length="369" mass="41827">MQWPSHGGQPEQMWNMFHQSRPQSVLDFSANLNPLGPPDYIQELIFSALKQIRRYPDPNYEEPRQAIAQAEGLPSEKVLLTNGGAEAIFLVAHWLRNKRALIVHPTFGEYERACQQHGLQITPLFLSHPPRFEWPLGEIVAHLSDVDVIFLAQPNNPTGTLLDADTIRSILSAARRHGCYVVVDEAFVDFLPQADSLTPWLKEAPHLILLRSLTKMFTIPGLRLGYILADEAVIEELAAKQMPWSVNALAAALIPHLVADQTFVARTRDWLLAETQFLRTALTGLKFETSPFTANFYLLRDGRSERWSKEQAVSEAEALLAFLLGKGIVPRHTHTFKGLDGEWLRFAVRSREENEKLVAALAEWTEQRW</sequence>
<dbReference type="InterPro" id="IPR015422">
    <property type="entry name" value="PyrdxlP-dep_Trfase_small"/>
</dbReference>
<comment type="cofactor">
    <cofactor evidence="1">
        <name>pyridoxal 5'-phosphate</name>
        <dbReference type="ChEBI" id="CHEBI:597326"/>
    </cofactor>
</comment>
<comment type="caution">
    <text evidence="11">The sequence shown here is derived from an EMBL/GenBank/DDBJ whole genome shotgun (WGS) entry which is preliminary data.</text>
</comment>
<dbReference type="SUPFAM" id="SSF53383">
    <property type="entry name" value="PLP-dependent transferases"/>
    <property type="match status" value="1"/>
</dbReference>
<keyword evidence="6" id="KW-0663">Pyridoxal phosphate</keyword>
<dbReference type="RefSeq" id="WP_307336518.1">
    <property type="nucleotide sequence ID" value="NZ_JAUSUQ010000003.1"/>
</dbReference>
<keyword evidence="5" id="KW-0169">Cobalamin biosynthesis</keyword>
<dbReference type="EMBL" id="JAUSUQ010000003">
    <property type="protein sequence ID" value="MDQ0338339.1"/>
    <property type="molecule type" value="Genomic_DNA"/>
</dbReference>
<evidence type="ECO:0000313" key="11">
    <source>
        <dbReference type="EMBL" id="MDQ0338339.1"/>
    </source>
</evidence>
<dbReference type="Gene3D" id="3.90.1150.10">
    <property type="entry name" value="Aspartate Aminotransferase, domain 1"/>
    <property type="match status" value="1"/>
</dbReference>
<keyword evidence="7 11" id="KW-0456">Lyase</keyword>